<keyword evidence="1" id="KW-0812">Transmembrane</keyword>
<evidence type="ECO:0000313" key="2">
    <source>
        <dbReference type="EMBL" id="AQS59237.1"/>
    </source>
</evidence>
<dbReference type="OrthoDB" id="1809272at2"/>
<dbReference type="KEGG" id="dfg:B0537_09180"/>
<protein>
    <submittedName>
        <fullName evidence="2">Uncharacterized protein</fullName>
    </submittedName>
</protein>
<evidence type="ECO:0000256" key="1">
    <source>
        <dbReference type="SAM" id="Phobius"/>
    </source>
</evidence>
<keyword evidence="1" id="KW-0472">Membrane</keyword>
<dbReference type="EMBL" id="CP019698">
    <property type="protein sequence ID" value="AQS59237.1"/>
    <property type="molecule type" value="Genomic_DNA"/>
</dbReference>
<feature type="transmembrane region" description="Helical" evidence="1">
    <location>
        <begin position="12"/>
        <end position="32"/>
    </location>
</feature>
<evidence type="ECO:0000313" key="3">
    <source>
        <dbReference type="Proteomes" id="UP000189464"/>
    </source>
</evidence>
<keyword evidence="3" id="KW-1185">Reference proteome</keyword>
<dbReference type="Proteomes" id="UP000189464">
    <property type="component" value="Chromosome"/>
</dbReference>
<gene>
    <name evidence="2" type="ORF">B0537_09180</name>
</gene>
<name>A0A1S6IWT7_9FIRM</name>
<reference evidence="2 3" key="1">
    <citation type="journal article" date="2016" name="Int. J. Syst. Evol. Microbiol.">
        <title>Desulfotomaculum ferrireducens sp. nov., a moderately thermophilic sulfate-reducing and dissimilatory Fe(III)-reducing bacterium isolated from compost.</title>
        <authorList>
            <person name="Yang G."/>
            <person name="Guo J."/>
            <person name="Zhuang L."/>
            <person name="Yuan Y."/>
            <person name="Zhou S."/>
        </authorList>
    </citation>
    <scope>NUCLEOTIDE SEQUENCE [LARGE SCALE GENOMIC DNA]</scope>
    <source>
        <strain evidence="2 3">GSS09</strain>
    </source>
</reference>
<feature type="transmembrane region" description="Helical" evidence="1">
    <location>
        <begin position="39"/>
        <end position="57"/>
    </location>
</feature>
<dbReference type="RefSeq" id="WP_077714307.1">
    <property type="nucleotide sequence ID" value="NZ_CP019698.1"/>
</dbReference>
<organism evidence="2 3">
    <name type="scientific">Desulforamulus ferrireducens</name>
    <dbReference type="NCBI Taxonomy" id="1833852"/>
    <lineage>
        <taxon>Bacteria</taxon>
        <taxon>Bacillati</taxon>
        <taxon>Bacillota</taxon>
        <taxon>Clostridia</taxon>
        <taxon>Eubacteriales</taxon>
        <taxon>Peptococcaceae</taxon>
        <taxon>Desulforamulus</taxon>
    </lineage>
</organism>
<keyword evidence="1" id="KW-1133">Transmembrane helix</keyword>
<sequence length="66" mass="7655">MKISLSVVKEFVTFFVSIFPCVLIALLFYFAIRLYSSDHALVLIPIISCLVVLYTFFQDEEETNKE</sequence>
<accession>A0A1S6IWT7</accession>
<proteinExistence type="predicted"/>
<dbReference type="AlphaFoldDB" id="A0A1S6IWT7"/>